<dbReference type="Gene3D" id="4.10.280.10">
    <property type="entry name" value="Helix-loop-helix DNA-binding domain"/>
    <property type="match status" value="1"/>
</dbReference>
<dbReference type="InterPro" id="IPR045239">
    <property type="entry name" value="bHLH95_bHLH"/>
</dbReference>
<dbReference type="FunFam" id="4.10.280.10:FF:000032">
    <property type="entry name" value="Transcription factor bHLH123 family"/>
    <property type="match status" value="1"/>
</dbReference>
<dbReference type="InParanoid" id="A0A200QBZ1"/>
<dbReference type="PANTHER" id="PTHR16223:SF238">
    <property type="entry name" value="TRANSCRIPTION FACTOR BHLH114"/>
    <property type="match status" value="1"/>
</dbReference>
<keyword evidence="4" id="KW-0238">DNA-binding</keyword>
<dbReference type="EMBL" id="MVGT01002390">
    <property type="protein sequence ID" value="OVA07960.1"/>
    <property type="molecule type" value="Genomic_DNA"/>
</dbReference>
<comment type="subunit">
    <text evidence="2">Homodimer.</text>
</comment>
<dbReference type="CDD" id="cd11393">
    <property type="entry name" value="bHLH_AtbHLH_like"/>
    <property type="match status" value="1"/>
</dbReference>
<evidence type="ECO:0000256" key="5">
    <source>
        <dbReference type="ARBA" id="ARBA00023163"/>
    </source>
</evidence>
<proteinExistence type="predicted"/>
<dbReference type="OrthoDB" id="673975at2759"/>
<dbReference type="GO" id="GO:0046983">
    <property type="term" value="F:protein dimerization activity"/>
    <property type="evidence" value="ECO:0007669"/>
    <property type="project" value="InterPro"/>
</dbReference>
<comment type="subcellular location">
    <subcellularLocation>
        <location evidence="1">Nucleus</location>
    </subcellularLocation>
</comment>
<evidence type="ECO:0000256" key="6">
    <source>
        <dbReference type="ARBA" id="ARBA00023242"/>
    </source>
</evidence>
<feature type="domain" description="BHLH" evidence="8">
    <location>
        <begin position="400"/>
        <end position="449"/>
    </location>
</feature>
<dbReference type="OMA" id="YGMEANS"/>
<evidence type="ECO:0000256" key="3">
    <source>
        <dbReference type="ARBA" id="ARBA00023015"/>
    </source>
</evidence>
<dbReference type="SUPFAM" id="SSF47459">
    <property type="entry name" value="HLH, helix-loop-helix DNA-binding domain"/>
    <property type="match status" value="1"/>
</dbReference>
<comment type="caution">
    <text evidence="9">The sequence shown here is derived from an EMBL/GenBank/DDBJ whole genome shotgun (WGS) entry which is preliminary data.</text>
</comment>
<evidence type="ECO:0000256" key="1">
    <source>
        <dbReference type="ARBA" id="ARBA00004123"/>
    </source>
</evidence>
<evidence type="ECO:0000259" key="8">
    <source>
        <dbReference type="PROSITE" id="PS50888"/>
    </source>
</evidence>
<dbReference type="FunCoup" id="A0A200QBZ1">
    <property type="interactions" value="78"/>
</dbReference>
<sequence length="520" mass="56837">MGDEYHSSSGICSSTGMNWWNSSSGGGISSSSSSRNGLSSSSSPPCSTNTHISSTTTDNNNNNIGGSSSSTYGWCNNNDHHQMMEMIKTKPNCDQQSSSSVSVSGSSSIVYQSSSDHAQRPPDQAAAAGSDSIGGHEGSVLMDSNLQMMGFDLSSSPTTDWTQTLLRSSSGRAAETNFHSMLQETSRLESDHGHHHIEEDSSSIHAFNKQMNQVFNLDPTQCFNSASKSSEDCTIVTCQGLPMNNFSMNSSSATNYECAPSSTTLLHGLYEPADQQSSLNYSSYCMNSNELISPSWSSKFPQFLKTTTAPPTKEQTSHNQLHFSNNAPFWNASSCGMMTDIRSSLFSSPRQQFLTPTLDHDHQMRNCSNLTLKPNTEVRGSGSQVKKSSTNEPAFKRPRIETPSPLPTFKVRKEKLGDRITALQQLCSPFGKTDTASVLYEAIEYIKFLHDQVTALSNPYMKNGAPQQYQQNLDKSKDGEGLRQDLRSRGLCLVPISSTFTVTNETSTDFWTPTFGGTYR</sequence>
<keyword evidence="5" id="KW-0804">Transcription</keyword>
<evidence type="ECO:0000256" key="2">
    <source>
        <dbReference type="ARBA" id="ARBA00011738"/>
    </source>
</evidence>
<evidence type="ECO:0000313" key="10">
    <source>
        <dbReference type="Proteomes" id="UP000195402"/>
    </source>
</evidence>
<dbReference type="GO" id="GO:0000978">
    <property type="term" value="F:RNA polymerase II cis-regulatory region sequence-specific DNA binding"/>
    <property type="evidence" value="ECO:0007669"/>
    <property type="project" value="TreeGrafter"/>
</dbReference>
<name>A0A200QBZ1_MACCD</name>
<dbReference type="GO" id="GO:0000981">
    <property type="term" value="F:DNA-binding transcription factor activity, RNA polymerase II-specific"/>
    <property type="evidence" value="ECO:0007669"/>
    <property type="project" value="TreeGrafter"/>
</dbReference>
<organism evidence="9 10">
    <name type="scientific">Macleaya cordata</name>
    <name type="common">Five-seeded plume-poppy</name>
    <name type="synonym">Bocconia cordata</name>
    <dbReference type="NCBI Taxonomy" id="56857"/>
    <lineage>
        <taxon>Eukaryota</taxon>
        <taxon>Viridiplantae</taxon>
        <taxon>Streptophyta</taxon>
        <taxon>Embryophyta</taxon>
        <taxon>Tracheophyta</taxon>
        <taxon>Spermatophyta</taxon>
        <taxon>Magnoliopsida</taxon>
        <taxon>Ranunculales</taxon>
        <taxon>Papaveraceae</taxon>
        <taxon>Papaveroideae</taxon>
        <taxon>Macleaya</taxon>
    </lineage>
</organism>
<feature type="compositionally biased region" description="Low complexity" evidence="7">
    <location>
        <begin position="95"/>
        <end position="115"/>
    </location>
</feature>
<evidence type="ECO:0000313" key="9">
    <source>
        <dbReference type="EMBL" id="OVA07960.1"/>
    </source>
</evidence>
<dbReference type="InterPro" id="IPR011598">
    <property type="entry name" value="bHLH_dom"/>
</dbReference>
<dbReference type="PANTHER" id="PTHR16223">
    <property type="entry name" value="TRANSCRIPTION FACTOR BHLH83-RELATED"/>
    <property type="match status" value="1"/>
</dbReference>
<protein>
    <submittedName>
        <fullName evidence="9">Myc-type</fullName>
    </submittedName>
</protein>
<keyword evidence="3" id="KW-0805">Transcription regulation</keyword>
<dbReference type="InterPro" id="IPR045843">
    <property type="entry name" value="IND-like"/>
</dbReference>
<accession>A0A200QBZ1</accession>
<dbReference type="PROSITE" id="PS50888">
    <property type="entry name" value="BHLH"/>
    <property type="match status" value="1"/>
</dbReference>
<gene>
    <name evidence="9" type="ORF">BVC80_1433g5</name>
</gene>
<dbReference type="STRING" id="56857.A0A200QBZ1"/>
<dbReference type="GO" id="GO:0005634">
    <property type="term" value="C:nucleus"/>
    <property type="evidence" value="ECO:0007669"/>
    <property type="project" value="UniProtKB-SubCell"/>
</dbReference>
<evidence type="ECO:0000256" key="7">
    <source>
        <dbReference type="SAM" id="MobiDB-lite"/>
    </source>
</evidence>
<evidence type="ECO:0000256" key="4">
    <source>
        <dbReference type="ARBA" id="ARBA00023125"/>
    </source>
</evidence>
<feature type="region of interest" description="Disordered" evidence="7">
    <location>
        <begin position="90"/>
        <end position="139"/>
    </location>
</feature>
<keyword evidence="10" id="KW-1185">Reference proteome</keyword>
<feature type="region of interest" description="Disordered" evidence="7">
    <location>
        <begin position="377"/>
        <end position="406"/>
    </location>
</feature>
<dbReference type="InterPro" id="IPR036638">
    <property type="entry name" value="HLH_DNA-bd_sf"/>
</dbReference>
<keyword evidence="6" id="KW-0539">Nucleus</keyword>
<dbReference type="Proteomes" id="UP000195402">
    <property type="component" value="Unassembled WGS sequence"/>
</dbReference>
<reference evidence="9 10" key="1">
    <citation type="journal article" date="2017" name="Mol. Plant">
        <title>The Genome of Medicinal Plant Macleaya cordata Provides New Insights into Benzylisoquinoline Alkaloids Metabolism.</title>
        <authorList>
            <person name="Liu X."/>
            <person name="Liu Y."/>
            <person name="Huang P."/>
            <person name="Ma Y."/>
            <person name="Qing Z."/>
            <person name="Tang Q."/>
            <person name="Cao H."/>
            <person name="Cheng P."/>
            <person name="Zheng Y."/>
            <person name="Yuan Z."/>
            <person name="Zhou Y."/>
            <person name="Liu J."/>
            <person name="Tang Z."/>
            <person name="Zhuo Y."/>
            <person name="Zhang Y."/>
            <person name="Yu L."/>
            <person name="Huang J."/>
            <person name="Yang P."/>
            <person name="Peng Q."/>
            <person name="Zhang J."/>
            <person name="Jiang W."/>
            <person name="Zhang Z."/>
            <person name="Lin K."/>
            <person name="Ro D.K."/>
            <person name="Chen X."/>
            <person name="Xiong X."/>
            <person name="Shang Y."/>
            <person name="Huang S."/>
            <person name="Zeng J."/>
        </authorList>
    </citation>
    <scope>NUCLEOTIDE SEQUENCE [LARGE SCALE GENOMIC DNA]</scope>
    <source>
        <strain evidence="10">cv. BLH2017</strain>
        <tissue evidence="9">Root</tissue>
    </source>
</reference>
<feature type="region of interest" description="Disordered" evidence="7">
    <location>
        <begin position="23"/>
        <end position="65"/>
    </location>
</feature>
<feature type="compositionally biased region" description="Polar residues" evidence="7">
    <location>
        <begin position="381"/>
        <end position="392"/>
    </location>
</feature>
<dbReference type="AlphaFoldDB" id="A0A200QBZ1"/>